<feature type="domain" description="DRBM" evidence="9">
    <location>
        <begin position="371"/>
        <end position="439"/>
    </location>
</feature>
<dbReference type="PROSITE" id="PS50142">
    <property type="entry name" value="RNASE_3_2"/>
    <property type="match status" value="1"/>
</dbReference>
<dbReference type="Pfam" id="PF00035">
    <property type="entry name" value="dsrm"/>
    <property type="match status" value="1"/>
</dbReference>
<dbReference type="GO" id="GO:0030847">
    <property type="term" value="P:termination of RNA polymerase II transcription, exosome-dependent"/>
    <property type="evidence" value="ECO:0007669"/>
    <property type="project" value="UniProtKB-ARBA"/>
</dbReference>
<dbReference type="GO" id="GO:0004525">
    <property type="term" value="F:ribonuclease III activity"/>
    <property type="evidence" value="ECO:0007669"/>
    <property type="project" value="UniProtKB-EC"/>
</dbReference>
<keyword evidence="3" id="KW-0540">Nuclease</keyword>
<feature type="compositionally biased region" description="Basic and acidic residues" evidence="8">
    <location>
        <begin position="455"/>
        <end position="464"/>
    </location>
</feature>
<dbReference type="SUPFAM" id="SSF54768">
    <property type="entry name" value="dsRNA-binding domain-like"/>
    <property type="match status" value="1"/>
</dbReference>
<evidence type="ECO:0000256" key="8">
    <source>
        <dbReference type="SAM" id="MobiDB-lite"/>
    </source>
</evidence>
<dbReference type="PANTHER" id="PTHR11207">
    <property type="entry name" value="RIBONUCLEASE III"/>
    <property type="match status" value="1"/>
</dbReference>
<dbReference type="Gene3D" id="1.10.1520.10">
    <property type="entry name" value="Ribonuclease III domain"/>
    <property type="match status" value="1"/>
</dbReference>
<name>A0A7H9B4R1_ZYGMR</name>
<dbReference type="InterPro" id="IPR000999">
    <property type="entry name" value="RNase_III_dom"/>
</dbReference>
<proteinExistence type="predicted"/>
<evidence type="ECO:0000256" key="6">
    <source>
        <dbReference type="ARBA" id="ARBA00022884"/>
    </source>
</evidence>
<evidence type="ECO:0000256" key="1">
    <source>
        <dbReference type="ARBA" id="ARBA00000109"/>
    </source>
</evidence>
<feature type="compositionally biased region" description="Low complexity" evidence="8">
    <location>
        <begin position="467"/>
        <end position="484"/>
    </location>
</feature>
<dbReference type="SUPFAM" id="SSF69065">
    <property type="entry name" value="RNase III domain-like"/>
    <property type="match status" value="1"/>
</dbReference>
<comment type="catalytic activity">
    <reaction evidence="1">
        <text>Endonucleolytic cleavage to 5'-phosphomonoester.</text>
        <dbReference type="EC" id="3.1.26.3"/>
    </reaction>
</comment>
<dbReference type="GO" id="GO:0034963">
    <property type="term" value="P:box C/D sno(s)RNA processing"/>
    <property type="evidence" value="ECO:0007669"/>
    <property type="project" value="UniProtKB-ARBA"/>
</dbReference>
<evidence type="ECO:0000256" key="7">
    <source>
        <dbReference type="PROSITE-ProRule" id="PRU00266"/>
    </source>
</evidence>
<accession>A0A7H9B4R1</accession>
<dbReference type="FunFam" id="1.10.1520.10:FF:000001">
    <property type="entry name" value="Ribonuclease 3"/>
    <property type="match status" value="1"/>
</dbReference>
<dbReference type="OrthoDB" id="2392202at2759"/>
<dbReference type="Pfam" id="PF00636">
    <property type="entry name" value="Ribonuclease_3"/>
    <property type="match status" value="1"/>
</dbReference>
<evidence type="ECO:0000313" key="11">
    <source>
        <dbReference type="EMBL" id="QLG73580.1"/>
    </source>
</evidence>
<dbReference type="Gene3D" id="3.30.160.20">
    <property type="match status" value="1"/>
</dbReference>
<evidence type="ECO:0000259" key="10">
    <source>
        <dbReference type="PROSITE" id="PS50142"/>
    </source>
</evidence>
<dbReference type="GO" id="GO:0034475">
    <property type="term" value="P:U4 snRNA 3'-end processing"/>
    <property type="evidence" value="ECO:0007669"/>
    <property type="project" value="UniProtKB-ARBA"/>
</dbReference>
<keyword evidence="4" id="KW-0255">Endonuclease</keyword>
<dbReference type="InterPro" id="IPR014720">
    <property type="entry name" value="dsRBD_dom"/>
</dbReference>
<dbReference type="CDD" id="cd00593">
    <property type="entry name" value="RIBOc"/>
    <property type="match status" value="1"/>
</dbReference>
<dbReference type="KEGG" id="zmk:HG535_0F00900"/>
<protein>
    <recommendedName>
        <fullName evidence="2">ribonuclease III</fullName>
        <ecNumber evidence="2">3.1.26.3</ecNumber>
    </recommendedName>
</protein>
<feature type="domain" description="RNase III" evidence="10">
    <location>
        <begin position="229"/>
        <end position="333"/>
    </location>
</feature>
<keyword evidence="6 7" id="KW-0694">RNA-binding</keyword>
<keyword evidence="5" id="KW-0378">Hydrolase</keyword>
<dbReference type="PROSITE" id="PS00517">
    <property type="entry name" value="RNASE_3_1"/>
    <property type="match status" value="1"/>
</dbReference>
<feature type="compositionally biased region" description="Acidic residues" evidence="8">
    <location>
        <begin position="175"/>
        <end position="189"/>
    </location>
</feature>
<feature type="region of interest" description="Disordered" evidence="8">
    <location>
        <begin position="162"/>
        <end position="206"/>
    </location>
</feature>
<sequence length="500" mass="56756">MSTQLKKDRKRKRSTTEDQEVSDSSKAKRQDKRVRREGKDEHNFSYQYSQVLQLEHAVSKFLESYKCIVDLSPNLKIYNKFVDNRENIPMQILPSLARHKLKLAAELRTLYELKESPFFKECLEYESKYDERDANAIFTNIKTEDIEKLSSECVDSRVMQDKLKGGVNDNGNDGPDGDDEDDDDAEDSYDPSRESKGGKWPPKLPEIKDPAIRARVFIHKSNINDKVYLSEAEMINAHNERLEFLGDSVLNTIMTMIIYNKFPKFTEGQLSTLRMNLVSNERIKTWSFMYGFDKKLSTNFDVTSDNASFQQGKQKLYADVFEAYIGGLIEDDSRHNMPKVRKWLSKLSKPIIQKLTEKNIGLQATDNLNVNAKRQLYSLIGYAALNLHYVTAKRPTAINPNTVVECRIGDGTVLGSGSGRNTKIAGIRAAQNVLSKKSALEKYAKARAAIPKTESIVRHDDKSIKKNNQQNEPSSGSSPSGNANKRIRLGGDGQFILEDE</sequence>
<feature type="region of interest" description="Disordered" evidence="8">
    <location>
        <begin position="1"/>
        <end position="39"/>
    </location>
</feature>
<evidence type="ECO:0000256" key="4">
    <source>
        <dbReference type="ARBA" id="ARBA00022759"/>
    </source>
</evidence>
<dbReference type="EMBL" id="CP058609">
    <property type="protein sequence ID" value="QLG73580.1"/>
    <property type="molecule type" value="Genomic_DNA"/>
</dbReference>
<evidence type="ECO:0000313" key="12">
    <source>
        <dbReference type="Proteomes" id="UP000509704"/>
    </source>
</evidence>
<evidence type="ECO:0000256" key="3">
    <source>
        <dbReference type="ARBA" id="ARBA00022722"/>
    </source>
</evidence>
<dbReference type="Proteomes" id="UP000509704">
    <property type="component" value="Chromosome 6"/>
</dbReference>
<evidence type="ECO:0000256" key="2">
    <source>
        <dbReference type="ARBA" id="ARBA00012177"/>
    </source>
</evidence>
<dbReference type="GO" id="GO:0005654">
    <property type="term" value="C:nucleoplasm"/>
    <property type="evidence" value="ECO:0007669"/>
    <property type="project" value="TreeGrafter"/>
</dbReference>
<dbReference type="PANTHER" id="PTHR11207:SF0">
    <property type="entry name" value="RIBONUCLEASE 3"/>
    <property type="match status" value="1"/>
</dbReference>
<organism evidence="11 12">
    <name type="scientific">Zygotorulaspora mrakii</name>
    <name type="common">Zygosaccharomyces mrakii</name>
    <dbReference type="NCBI Taxonomy" id="42260"/>
    <lineage>
        <taxon>Eukaryota</taxon>
        <taxon>Fungi</taxon>
        <taxon>Dikarya</taxon>
        <taxon>Ascomycota</taxon>
        <taxon>Saccharomycotina</taxon>
        <taxon>Saccharomycetes</taxon>
        <taxon>Saccharomycetales</taxon>
        <taxon>Saccharomycetaceae</taxon>
        <taxon>Zygotorulaspora</taxon>
    </lineage>
</organism>
<dbReference type="GeneID" id="59237340"/>
<dbReference type="AlphaFoldDB" id="A0A7H9B4R1"/>
<dbReference type="SMART" id="SM00358">
    <property type="entry name" value="DSRM"/>
    <property type="match status" value="1"/>
</dbReference>
<dbReference type="RefSeq" id="XP_037145307.1">
    <property type="nucleotide sequence ID" value="XM_037289412.1"/>
</dbReference>
<dbReference type="Pfam" id="PF18497">
    <property type="entry name" value="RNase_3_N"/>
    <property type="match status" value="1"/>
</dbReference>
<dbReference type="SMART" id="SM00535">
    <property type="entry name" value="RIBOc"/>
    <property type="match status" value="1"/>
</dbReference>
<dbReference type="InterPro" id="IPR044449">
    <property type="entry name" value="Rnt1/Pac1_DSRM_fungi"/>
</dbReference>
<dbReference type="EC" id="3.1.26.3" evidence="2"/>
<dbReference type="GO" id="GO:0003725">
    <property type="term" value="F:double-stranded RNA binding"/>
    <property type="evidence" value="ECO:0007669"/>
    <property type="project" value="InterPro"/>
</dbReference>
<evidence type="ECO:0000256" key="5">
    <source>
        <dbReference type="ARBA" id="ARBA00022801"/>
    </source>
</evidence>
<gene>
    <name evidence="11" type="ORF">HG535_0F00900</name>
</gene>
<evidence type="ECO:0000259" key="9">
    <source>
        <dbReference type="PROSITE" id="PS50137"/>
    </source>
</evidence>
<dbReference type="CDD" id="cd19876">
    <property type="entry name" value="DSRM_RNT1p-like"/>
    <property type="match status" value="1"/>
</dbReference>
<feature type="region of interest" description="Disordered" evidence="8">
    <location>
        <begin position="452"/>
        <end position="500"/>
    </location>
</feature>
<dbReference type="GO" id="GO:0006364">
    <property type="term" value="P:rRNA processing"/>
    <property type="evidence" value="ECO:0007669"/>
    <property type="project" value="InterPro"/>
</dbReference>
<dbReference type="PROSITE" id="PS50137">
    <property type="entry name" value="DS_RBD"/>
    <property type="match status" value="1"/>
</dbReference>
<reference evidence="11 12" key="1">
    <citation type="submission" date="2020-07" db="EMBL/GenBank/DDBJ databases">
        <title>The yeast mating-type switching endonuclease HO is a domesticated member of an unorthodox homing genetic element family.</title>
        <authorList>
            <person name="Coughlan A.Y."/>
            <person name="Lombardi L."/>
            <person name="Braun-Galleani S."/>
            <person name="Martos A.R."/>
            <person name="Galeote V."/>
            <person name="Bigey F."/>
            <person name="Dequin S."/>
            <person name="Byrne K.P."/>
            <person name="Wolfe K.H."/>
        </authorList>
    </citation>
    <scope>NUCLEOTIDE SEQUENCE [LARGE SCALE GENOMIC DNA]</scope>
    <source>
        <strain evidence="11 12">NRRL Y-6702</strain>
    </source>
</reference>
<dbReference type="InterPro" id="IPR036389">
    <property type="entry name" value="RNase_III_sf"/>
</dbReference>
<keyword evidence="12" id="KW-1185">Reference proteome</keyword>
<dbReference type="InterPro" id="IPR040540">
    <property type="entry name" value="RNase_3_N"/>
</dbReference>